<organism evidence="1 2">
    <name type="scientific">Colletotrichum fioriniae PJ7</name>
    <dbReference type="NCBI Taxonomy" id="1445577"/>
    <lineage>
        <taxon>Eukaryota</taxon>
        <taxon>Fungi</taxon>
        <taxon>Dikarya</taxon>
        <taxon>Ascomycota</taxon>
        <taxon>Pezizomycotina</taxon>
        <taxon>Sordariomycetes</taxon>
        <taxon>Hypocreomycetidae</taxon>
        <taxon>Glomerellales</taxon>
        <taxon>Glomerellaceae</taxon>
        <taxon>Colletotrichum</taxon>
        <taxon>Colletotrichum acutatum species complex</taxon>
    </lineage>
</organism>
<sequence length="265" mass="29205">MLKAGYPSFEAFRVWAKDPDYHRSEAKASSINTILYSLSEMYELVSPVDKRIDQHNQKSHNMMSSGCDATPAPSGSPCEVLRQVERLGGAQTMIDRVDLATGSTTPFYVLHSNKENKTVAVLHADPSAQASGEALGTAKYHSLSSKIDVILRGVPIKMKTNTMGNSHRFDHRGLSYSWSVSNLSMSMNTMYLKDAEGNLLATWKRYPEGRLNGMIGQSAPTFEVYVPPQSIDMDMVIVTGSATIEYWVKYKKDSYAAVGEAFGAV</sequence>
<reference evidence="1 2" key="1">
    <citation type="submission" date="2014-02" db="EMBL/GenBank/DDBJ databases">
        <title>The genome sequence of Colletotrichum fioriniae PJ7.</title>
        <authorList>
            <person name="Baroncelli R."/>
            <person name="Thon M.R."/>
        </authorList>
    </citation>
    <scope>NUCLEOTIDE SEQUENCE [LARGE SCALE GENOMIC DNA]</scope>
    <source>
        <strain evidence="1 2">PJ7</strain>
    </source>
</reference>
<dbReference type="HOGENOM" id="CLU_091749_0_0_1"/>
<dbReference type="AlphaFoldDB" id="A0A010RN71"/>
<proteinExistence type="predicted"/>
<keyword evidence="2" id="KW-1185">Reference proteome</keyword>
<gene>
    <name evidence="1" type="ORF">CFIO01_02589</name>
</gene>
<name>A0A010RN71_9PEZI</name>
<dbReference type="KEGG" id="cfj:CFIO01_02589"/>
<evidence type="ECO:0000313" key="1">
    <source>
        <dbReference type="EMBL" id="EXF81881.1"/>
    </source>
</evidence>
<dbReference type="eggNOG" id="ENOG502SSJC">
    <property type="taxonomic scope" value="Eukaryota"/>
</dbReference>
<dbReference type="Proteomes" id="UP000020467">
    <property type="component" value="Unassembled WGS sequence"/>
</dbReference>
<evidence type="ECO:0000313" key="2">
    <source>
        <dbReference type="Proteomes" id="UP000020467"/>
    </source>
</evidence>
<dbReference type="OrthoDB" id="4725912at2759"/>
<dbReference type="EMBL" id="JARH01000344">
    <property type="protein sequence ID" value="EXF81881.1"/>
    <property type="molecule type" value="Genomic_DNA"/>
</dbReference>
<accession>A0A010RN71</accession>
<protein>
    <submittedName>
        <fullName evidence="1">Uncharacterized protein</fullName>
    </submittedName>
</protein>
<comment type="caution">
    <text evidence="1">The sequence shown here is derived from an EMBL/GenBank/DDBJ whole genome shotgun (WGS) entry which is preliminary data.</text>
</comment>